<dbReference type="EMBL" id="RWGY01000002">
    <property type="protein sequence ID" value="TVU50554.1"/>
    <property type="molecule type" value="Genomic_DNA"/>
</dbReference>
<proteinExistence type="predicted"/>
<comment type="caution">
    <text evidence="1">The sequence shown here is derived from an EMBL/GenBank/DDBJ whole genome shotgun (WGS) entry which is preliminary data.</text>
</comment>
<sequence length="158" mass="17148">MVCMAGVGPEWSHSMAHALALDARTWPRGDVPGLGLTDEDVGLLRGSSQKNSEVNRAWPGAISGWVTAREVLPGCARVCGPGLEETGRYKWYQSQPSWFHGRVRAQLPRHGAYGWCGLRVVTQRGTCAGTGRTDVTKRGGSWIGVDRRGRRSSKGVSM</sequence>
<organism evidence="1 2">
    <name type="scientific">Eragrostis curvula</name>
    <name type="common">weeping love grass</name>
    <dbReference type="NCBI Taxonomy" id="38414"/>
    <lineage>
        <taxon>Eukaryota</taxon>
        <taxon>Viridiplantae</taxon>
        <taxon>Streptophyta</taxon>
        <taxon>Embryophyta</taxon>
        <taxon>Tracheophyta</taxon>
        <taxon>Spermatophyta</taxon>
        <taxon>Magnoliopsida</taxon>
        <taxon>Liliopsida</taxon>
        <taxon>Poales</taxon>
        <taxon>Poaceae</taxon>
        <taxon>PACMAD clade</taxon>
        <taxon>Chloridoideae</taxon>
        <taxon>Eragrostideae</taxon>
        <taxon>Eragrostidinae</taxon>
        <taxon>Eragrostis</taxon>
    </lineage>
</organism>
<reference evidence="1 2" key="1">
    <citation type="journal article" date="2019" name="Sci. Rep.">
        <title>A high-quality genome of Eragrostis curvula grass provides insights into Poaceae evolution and supports new strategies to enhance forage quality.</title>
        <authorList>
            <person name="Carballo J."/>
            <person name="Santos B.A.C.M."/>
            <person name="Zappacosta D."/>
            <person name="Garbus I."/>
            <person name="Selva J.P."/>
            <person name="Gallo C.A."/>
            <person name="Diaz A."/>
            <person name="Albertini E."/>
            <person name="Caccamo M."/>
            <person name="Echenique V."/>
        </authorList>
    </citation>
    <scope>NUCLEOTIDE SEQUENCE [LARGE SCALE GENOMIC DNA]</scope>
    <source>
        <strain evidence="2">cv. Victoria</strain>
        <tissue evidence="1">Leaf</tissue>
    </source>
</reference>
<evidence type="ECO:0000313" key="2">
    <source>
        <dbReference type="Proteomes" id="UP000324897"/>
    </source>
</evidence>
<evidence type="ECO:0000313" key="1">
    <source>
        <dbReference type="EMBL" id="TVU50554.1"/>
    </source>
</evidence>
<feature type="non-terminal residue" evidence="1">
    <location>
        <position position="1"/>
    </location>
</feature>
<dbReference type="Gramene" id="TVU50554">
    <property type="protein sequence ID" value="TVU50554"/>
    <property type="gene ID" value="EJB05_01930"/>
</dbReference>
<dbReference type="Proteomes" id="UP000324897">
    <property type="component" value="Chromosome 6"/>
</dbReference>
<dbReference type="AlphaFoldDB" id="A0A5J9WTG1"/>
<name>A0A5J9WTG1_9POAL</name>
<gene>
    <name evidence="1" type="ORF">EJB05_01930</name>
</gene>
<keyword evidence="2" id="KW-1185">Reference proteome</keyword>
<protein>
    <submittedName>
        <fullName evidence="1">Uncharacterized protein</fullName>
    </submittedName>
</protein>
<dbReference type="OrthoDB" id="721752at2759"/>
<accession>A0A5J9WTG1</accession>